<proteinExistence type="predicted"/>
<dbReference type="EMBL" id="JACJTQ010000003">
    <property type="protein sequence ID" value="MBD2690933.1"/>
    <property type="molecule type" value="Genomic_DNA"/>
</dbReference>
<reference evidence="1 2" key="1">
    <citation type="journal article" date="2020" name="ISME J.">
        <title>Comparative genomics reveals insights into cyanobacterial evolution and habitat adaptation.</title>
        <authorList>
            <person name="Chen M.Y."/>
            <person name="Teng W.K."/>
            <person name="Zhao L."/>
            <person name="Hu C.X."/>
            <person name="Zhou Y.K."/>
            <person name="Han B.P."/>
            <person name="Song L.R."/>
            <person name="Shu W.S."/>
        </authorList>
    </citation>
    <scope>NUCLEOTIDE SEQUENCE [LARGE SCALE GENOMIC DNA]</scope>
    <source>
        <strain evidence="1 2">FACHB-362</strain>
    </source>
</reference>
<sequence length="88" mass="9924">MASDDKKTKAKNFIVTVFKIVDESIQSLNPKPQDIKNLSHLASKVTDDKKTIDMVAEKLDEYKESINKALASQQINFDSDNVNKKPKT</sequence>
<evidence type="ECO:0000313" key="2">
    <source>
        <dbReference type="Proteomes" id="UP000660381"/>
    </source>
</evidence>
<dbReference type="Proteomes" id="UP000660381">
    <property type="component" value="Unassembled WGS sequence"/>
</dbReference>
<organism evidence="1 2">
    <name type="scientific">Anabaena catenula FACHB-362</name>
    <dbReference type="NCBI Taxonomy" id="2692877"/>
    <lineage>
        <taxon>Bacteria</taxon>
        <taxon>Bacillati</taxon>
        <taxon>Cyanobacteriota</taxon>
        <taxon>Cyanophyceae</taxon>
        <taxon>Nostocales</taxon>
        <taxon>Nostocaceae</taxon>
        <taxon>Anabaena</taxon>
    </lineage>
</organism>
<keyword evidence="2" id="KW-1185">Reference proteome</keyword>
<evidence type="ECO:0000313" key="1">
    <source>
        <dbReference type="EMBL" id="MBD2690933.1"/>
    </source>
</evidence>
<name>A0ABR8J010_9NOST</name>
<protein>
    <submittedName>
        <fullName evidence="1">Uncharacterized protein</fullName>
    </submittedName>
</protein>
<comment type="caution">
    <text evidence="1">The sequence shown here is derived from an EMBL/GenBank/DDBJ whole genome shotgun (WGS) entry which is preliminary data.</text>
</comment>
<accession>A0ABR8J010</accession>
<dbReference type="RefSeq" id="WP_190905467.1">
    <property type="nucleotide sequence ID" value="NZ_JACJTQ010000003.1"/>
</dbReference>
<gene>
    <name evidence="1" type="ORF">H6G68_04020</name>
</gene>